<name>A0A1B9Y3B5_9FLAO</name>
<accession>A0A1B9Y3B5</accession>
<comment type="caution">
    <text evidence="2">The sequence shown here is derived from an EMBL/GenBank/DDBJ whole genome shotgun (WGS) entry which is preliminary data.</text>
</comment>
<evidence type="ECO:0000256" key="1">
    <source>
        <dbReference type="SAM" id="Phobius"/>
    </source>
</evidence>
<keyword evidence="1" id="KW-0812">Transmembrane</keyword>
<keyword evidence="1" id="KW-1133">Transmembrane helix</keyword>
<dbReference type="STRING" id="447689.BA195_06370"/>
<evidence type="ECO:0000313" key="2">
    <source>
        <dbReference type="EMBL" id="OCK44304.1"/>
    </source>
</evidence>
<keyword evidence="3" id="KW-1185">Reference proteome</keyword>
<dbReference type="EMBL" id="MAKX01000001">
    <property type="protein sequence ID" value="OCK44304.1"/>
    <property type="molecule type" value="Genomic_DNA"/>
</dbReference>
<feature type="transmembrane region" description="Helical" evidence="1">
    <location>
        <begin position="44"/>
        <end position="61"/>
    </location>
</feature>
<proteinExistence type="predicted"/>
<gene>
    <name evidence="2" type="ORF">BA195_06370</name>
</gene>
<organism evidence="2 3">
    <name type="scientific">Tenacibaculum soleae</name>
    <dbReference type="NCBI Taxonomy" id="447689"/>
    <lineage>
        <taxon>Bacteria</taxon>
        <taxon>Pseudomonadati</taxon>
        <taxon>Bacteroidota</taxon>
        <taxon>Flavobacteriia</taxon>
        <taxon>Flavobacteriales</taxon>
        <taxon>Flavobacteriaceae</taxon>
        <taxon>Tenacibaculum</taxon>
    </lineage>
</organism>
<keyword evidence="1" id="KW-0472">Membrane</keyword>
<evidence type="ECO:0000313" key="3">
    <source>
        <dbReference type="Proteomes" id="UP000093186"/>
    </source>
</evidence>
<dbReference type="Proteomes" id="UP000093186">
    <property type="component" value="Unassembled WGS sequence"/>
</dbReference>
<sequence length="70" mass="8593">MKKAIPYIYITFGSFILIGTFFQFFQNQESYRVLFNFKTENKYIFLLIRLLFSYWFIVDGIKKLKQQKES</sequence>
<dbReference type="AlphaFoldDB" id="A0A1B9Y3B5"/>
<reference evidence="2 3" key="1">
    <citation type="submission" date="2016-06" db="EMBL/GenBank/DDBJ databases">
        <title>Draft Genome Sequence of Tenacibaculum soleae UCD-KL19.</title>
        <authorList>
            <person name="Eisen J.A."/>
            <person name="Coil D.A."/>
            <person name="Lujan K.M."/>
        </authorList>
    </citation>
    <scope>NUCLEOTIDE SEQUENCE [LARGE SCALE GENOMIC DNA]</scope>
    <source>
        <strain evidence="2 3">UCD-KL19</strain>
    </source>
</reference>
<feature type="transmembrane region" description="Helical" evidence="1">
    <location>
        <begin position="7"/>
        <end position="24"/>
    </location>
</feature>
<protein>
    <submittedName>
        <fullName evidence="2">Uncharacterized protein</fullName>
    </submittedName>
</protein>